<reference evidence="3 5" key="2">
    <citation type="submission" date="2013-03" db="EMBL/GenBank/DDBJ databases">
        <title>The Genome Sequence of Enterococcus gilvus ATCC BAA-350 (PacBio/Illumina hybrid assembly).</title>
        <authorList>
            <consortium name="The Broad Institute Genomics Platform"/>
            <consortium name="The Broad Institute Genome Sequencing Center for Infectious Disease"/>
            <person name="Earl A."/>
            <person name="Russ C."/>
            <person name="Gilmore M."/>
            <person name="Surin D."/>
            <person name="Walker B."/>
            <person name="Young S."/>
            <person name="Zeng Q."/>
            <person name="Gargeya S."/>
            <person name="Fitzgerald M."/>
            <person name="Haas B."/>
            <person name="Abouelleil A."/>
            <person name="Allen A.W."/>
            <person name="Alvarado L."/>
            <person name="Arachchi H.M."/>
            <person name="Berlin A.M."/>
            <person name="Chapman S.B."/>
            <person name="Gainer-Dewar J."/>
            <person name="Goldberg J."/>
            <person name="Griggs A."/>
            <person name="Gujja S."/>
            <person name="Hansen M."/>
            <person name="Howarth C."/>
            <person name="Imamovic A."/>
            <person name="Ireland A."/>
            <person name="Larimer J."/>
            <person name="McCowan C."/>
            <person name="Murphy C."/>
            <person name="Pearson M."/>
            <person name="Poon T.W."/>
            <person name="Priest M."/>
            <person name="Roberts A."/>
            <person name="Saif S."/>
            <person name="Shea T."/>
            <person name="Sisk P."/>
            <person name="Sykes S."/>
            <person name="Wortman J."/>
            <person name="Nusbaum C."/>
            <person name="Birren B."/>
        </authorList>
    </citation>
    <scope>NUCLEOTIDE SEQUENCE [LARGE SCALE GENOMIC DNA]</scope>
    <source>
        <strain evidence="3 5">ATCC BAA-350</strain>
    </source>
</reference>
<accession>R2XKJ9</accession>
<evidence type="ECO:0000313" key="2">
    <source>
        <dbReference type="EMBL" id="EOI55103.1"/>
    </source>
</evidence>
<feature type="transmembrane region" description="Helical" evidence="1">
    <location>
        <begin position="71"/>
        <end position="92"/>
    </location>
</feature>
<comment type="caution">
    <text evidence="2">The sequence shown here is derived from an EMBL/GenBank/DDBJ whole genome shotgun (WGS) entry which is preliminary data.</text>
</comment>
<proteinExistence type="predicted"/>
<feature type="transmembrane region" description="Helical" evidence="1">
    <location>
        <begin position="12"/>
        <end position="30"/>
    </location>
</feature>
<keyword evidence="1" id="KW-1133">Transmembrane helix</keyword>
<evidence type="ECO:0000313" key="5">
    <source>
        <dbReference type="Proteomes" id="UP000014160"/>
    </source>
</evidence>
<dbReference type="AlphaFoldDB" id="R2XKJ9"/>
<keyword evidence="1" id="KW-0812">Transmembrane</keyword>
<dbReference type="RefSeq" id="WP_010781506.1">
    <property type="nucleotide sequence ID" value="NZ_ASWH01000001.1"/>
</dbReference>
<name>R2XKJ9_9ENTE</name>
<dbReference type="PATRIC" id="fig|1158614.3.peg.3136"/>
<feature type="transmembrane region" description="Helical" evidence="1">
    <location>
        <begin position="42"/>
        <end position="59"/>
    </location>
</feature>
<dbReference type="HOGENOM" id="CLU_2000394_0_0_9"/>
<dbReference type="EMBL" id="ASWH01000001">
    <property type="protein sequence ID" value="EOW81520.1"/>
    <property type="molecule type" value="Genomic_DNA"/>
</dbReference>
<dbReference type="EMBL" id="AJDQ01000009">
    <property type="protein sequence ID" value="EOI55103.1"/>
    <property type="molecule type" value="Genomic_DNA"/>
</dbReference>
<keyword evidence="5" id="KW-1185">Reference proteome</keyword>
<organism evidence="2 4">
    <name type="scientific">Enterococcus gilvus ATCC BAA-350</name>
    <dbReference type="NCBI Taxonomy" id="1158614"/>
    <lineage>
        <taxon>Bacteria</taxon>
        <taxon>Bacillati</taxon>
        <taxon>Bacillota</taxon>
        <taxon>Bacilli</taxon>
        <taxon>Lactobacillales</taxon>
        <taxon>Enterococcaceae</taxon>
        <taxon>Enterococcus</taxon>
    </lineage>
</organism>
<evidence type="ECO:0000256" key="1">
    <source>
        <dbReference type="SAM" id="Phobius"/>
    </source>
</evidence>
<dbReference type="Proteomes" id="UP000013750">
    <property type="component" value="Unassembled WGS sequence"/>
</dbReference>
<reference evidence="2 4" key="1">
    <citation type="submission" date="2013-02" db="EMBL/GenBank/DDBJ databases">
        <title>The Genome Sequence of Enterococcus gilvus ATCC BAA-350.</title>
        <authorList>
            <consortium name="The Broad Institute Genome Sequencing Platform"/>
            <consortium name="The Broad Institute Genome Sequencing Center for Infectious Disease"/>
            <person name="Earl A.M."/>
            <person name="Gilmore M.S."/>
            <person name="Lebreton F."/>
            <person name="Walker B."/>
            <person name="Young S.K."/>
            <person name="Zeng Q."/>
            <person name="Gargeya S."/>
            <person name="Fitzgerald M."/>
            <person name="Haas B."/>
            <person name="Abouelleil A."/>
            <person name="Alvarado L."/>
            <person name="Arachchi H.M."/>
            <person name="Berlin A.M."/>
            <person name="Chapman S.B."/>
            <person name="Dewar J."/>
            <person name="Goldberg J."/>
            <person name="Griggs A."/>
            <person name="Gujja S."/>
            <person name="Hansen M."/>
            <person name="Howarth C."/>
            <person name="Imamovic A."/>
            <person name="Larimer J."/>
            <person name="McCowan C."/>
            <person name="Murphy C."/>
            <person name="Neiman D."/>
            <person name="Pearson M."/>
            <person name="Priest M."/>
            <person name="Roberts A."/>
            <person name="Saif S."/>
            <person name="Shea T."/>
            <person name="Sisk P."/>
            <person name="Sykes S."/>
            <person name="Wortman J."/>
            <person name="Nusbaum C."/>
            <person name="Birren B."/>
        </authorList>
    </citation>
    <scope>NUCLEOTIDE SEQUENCE [LARGE SCALE GENOMIC DNA]</scope>
    <source>
        <strain evidence="2 4">ATCC BAA-350</strain>
    </source>
</reference>
<dbReference type="eggNOG" id="ENOG50307T9">
    <property type="taxonomic scope" value="Bacteria"/>
</dbReference>
<dbReference type="Proteomes" id="UP000014160">
    <property type="component" value="Unassembled WGS sequence"/>
</dbReference>
<protein>
    <submittedName>
        <fullName evidence="2">Uncharacterized protein</fullName>
    </submittedName>
</protein>
<evidence type="ECO:0000313" key="4">
    <source>
        <dbReference type="Proteomes" id="UP000013750"/>
    </source>
</evidence>
<keyword evidence="1" id="KW-0472">Membrane</keyword>
<dbReference type="OrthoDB" id="2194704at2"/>
<gene>
    <name evidence="3" type="ORF">I592_00815</name>
    <name evidence="2" type="ORF">UKC_03145</name>
</gene>
<feature type="transmembrane region" description="Helical" evidence="1">
    <location>
        <begin position="98"/>
        <end position="116"/>
    </location>
</feature>
<sequence>MPQRHVKQRTDQNLLLILGVFVAALLFDSFRDLFLHGWSAKRAFSIAVVLFFLPFSYLIEKKTDWTNRARLLVYFFYFLITGTFASAILYQNHLTGEMLFLYCFLSFFGSLSWFAICKRLKTKK</sequence>
<evidence type="ECO:0000313" key="3">
    <source>
        <dbReference type="EMBL" id="EOW81520.1"/>
    </source>
</evidence>